<dbReference type="InterPro" id="IPR036318">
    <property type="entry name" value="FAD-bd_PCMH-like_sf"/>
</dbReference>
<dbReference type="AlphaFoldDB" id="A0A3B0XQ73"/>
<keyword evidence="1" id="KW-0285">Flavoprotein</keyword>
<accession>A0A3B0XQ73</accession>
<gene>
    <name evidence="4" type="ORF">MNBD_GAMMA08-2330</name>
</gene>
<keyword evidence="2" id="KW-0274">FAD</keyword>
<organism evidence="4">
    <name type="scientific">hydrothermal vent metagenome</name>
    <dbReference type="NCBI Taxonomy" id="652676"/>
    <lineage>
        <taxon>unclassified sequences</taxon>
        <taxon>metagenomes</taxon>
        <taxon>ecological metagenomes</taxon>
    </lineage>
</organism>
<dbReference type="EMBL" id="UOFH01000269">
    <property type="protein sequence ID" value="VAW64029.1"/>
    <property type="molecule type" value="Genomic_DNA"/>
</dbReference>
<dbReference type="PANTHER" id="PTHR11748">
    <property type="entry name" value="D-LACTATE DEHYDROGENASE"/>
    <property type="match status" value="1"/>
</dbReference>
<dbReference type="Gene3D" id="3.30.465.10">
    <property type="match status" value="1"/>
</dbReference>
<feature type="domain" description="FAD-binding PCMH-type" evidence="3">
    <location>
        <begin position="1"/>
        <end position="171"/>
    </location>
</feature>
<evidence type="ECO:0000259" key="3">
    <source>
        <dbReference type="PROSITE" id="PS51387"/>
    </source>
</evidence>
<dbReference type="Pfam" id="PF01565">
    <property type="entry name" value="FAD_binding_4"/>
    <property type="match status" value="1"/>
</dbReference>
<keyword evidence="4" id="KW-0560">Oxidoreductase</keyword>
<dbReference type="PROSITE" id="PS51387">
    <property type="entry name" value="FAD_PCMH"/>
    <property type="match status" value="1"/>
</dbReference>
<dbReference type="InterPro" id="IPR016166">
    <property type="entry name" value="FAD-bd_PCMH"/>
</dbReference>
<dbReference type="SUPFAM" id="SSF56176">
    <property type="entry name" value="FAD-binding/transporter-associated domain-like"/>
    <property type="match status" value="1"/>
</dbReference>
<protein>
    <submittedName>
        <fullName evidence="4">Glycolate dehydrogenase, FAD-binding subunit GlcE</fullName>
        <ecNumber evidence="4">1.1.99.14</ecNumber>
    </submittedName>
</protein>
<dbReference type="InterPro" id="IPR016164">
    <property type="entry name" value="FAD-linked_Oxase-like_C"/>
</dbReference>
<dbReference type="GO" id="GO:0019154">
    <property type="term" value="F:glycolate dehydrogenase activity"/>
    <property type="evidence" value="ECO:0007669"/>
    <property type="project" value="UniProtKB-EC"/>
</dbReference>
<sequence>MSKDISQQLQSQVSDAYQNKTALKIKSGNSKDFYGYAIEADELDVSNHQGIINYEPTELVITARAGTRLSEIKSALNESHQILAFEPPSFSESATIGGTVACNLSGPQRAYSGAARDFVLGCHIINGKAEKLKFGGQVMKNVAGYDASRLMCGAMGGLGVILDVSLKVLPKPQTEITLCFQCDINQAIDYMHKWVKQSFPISASCFTQSKLFIRLSGNNSSVNAAQKKLGGEAINNSEAFWLSITEQSYDFFKTEKPIWRLSLASNAAPLKLSGDTLYEWGGSLRWLRSDETEEKIRTTISALGGHATLFKNNTINAAPFHPLSTGMLQIHKNLKNAFDPENILNPHRMYKEF</sequence>
<dbReference type="InterPro" id="IPR016169">
    <property type="entry name" value="FAD-bd_PCMH_sub2"/>
</dbReference>
<dbReference type="EC" id="1.1.99.14" evidence="4"/>
<reference evidence="4" key="1">
    <citation type="submission" date="2018-06" db="EMBL/GenBank/DDBJ databases">
        <authorList>
            <person name="Zhirakovskaya E."/>
        </authorList>
    </citation>
    <scope>NUCLEOTIDE SEQUENCE</scope>
</reference>
<dbReference type="InterPro" id="IPR006094">
    <property type="entry name" value="Oxid_FAD_bind_N"/>
</dbReference>
<evidence type="ECO:0000313" key="4">
    <source>
        <dbReference type="EMBL" id="VAW64029.1"/>
    </source>
</evidence>
<dbReference type="Gene3D" id="1.10.45.10">
    <property type="entry name" value="Vanillyl-alcohol Oxidase, Chain A, domain 4"/>
    <property type="match status" value="1"/>
</dbReference>
<dbReference type="GO" id="GO:0071949">
    <property type="term" value="F:FAD binding"/>
    <property type="evidence" value="ECO:0007669"/>
    <property type="project" value="InterPro"/>
</dbReference>
<evidence type="ECO:0000256" key="2">
    <source>
        <dbReference type="ARBA" id="ARBA00022827"/>
    </source>
</evidence>
<proteinExistence type="predicted"/>
<evidence type="ECO:0000256" key="1">
    <source>
        <dbReference type="ARBA" id="ARBA00022630"/>
    </source>
</evidence>
<dbReference type="SUPFAM" id="SSF55103">
    <property type="entry name" value="FAD-linked oxidases, C-terminal domain"/>
    <property type="match status" value="1"/>
</dbReference>
<dbReference type="NCBIfam" id="NF008439">
    <property type="entry name" value="PRK11282.1"/>
    <property type="match status" value="1"/>
</dbReference>
<dbReference type="PANTHER" id="PTHR11748:SF103">
    <property type="entry name" value="GLYCOLATE OXIDASE SUBUNIT GLCE"/>
    <property type="match status" value="1"/>
</dbReference>
<name>A0A3B0XQ73_9ZZZZ</name>
<dbReference type="InterPro" id="IPR016171">
    <property type="entry name" value="Vanillyl_alc_oxidase_C-sub2"/>
</dbReference>